<dbReference type="eggNOG" id="COG1208">
    <property type="taxonomic scope" value="Bacteria"/>
</dbReference>
<evidence type="ECO:0000313" key="1">
    <source>
        <dbReference type="EMBL" id="EEY35517.1"/>
    </source>
</evidence>
<comment type="caution">
    <text evidence="1">The sequence shown here is derived from an EMBL/GenBank/DDBJ whole genome shotgun (WGS) entry which is preliminary data.</text>
</comment>
<organism evidence="1 2">
    <name type="scientific">Pseudoleptotrichia goodfellowii F0264</name>
    <dbReference type="NCBI Taxonomy" id="596323"/>
    <lineage>
        <taxon>Bacteria</taxon>
        <taxon>Fusobacteriati</taxon>
        <taxon>Fusobacteriota</taxon>
        <taxon>Fusobacteriia</taxon>
        <taxon>Fusobacteriales</taxon>
        <taxon>Leptotrichiaceae</taxon>
        <taxon>Pseudoleptotrichia</taxon>
    </lineage>
</organism>
<accession>D0GK60</accession>
<evidence type="ECO:0008006" key="3">
    <source>
        <dbReference type="Google" id="ProtNLM"/>
    </source>
</evidence>
<evidence type="ECO:0000313" key="2">
    <source>
        <dbReference type="Proteomes" id="UP000004226"/>
    </source>
</evidence>
<dbReference type="EMBL" id="ADAD01000062">
    <property type="protein sequence ID" value="EEY35517.1"/>
    <property type="molecule type" value="Genomic_DNA"/>
</dbReference>
<sequence length="259" mass="30469">MKIIIPMTGYGSRFVAAGYKDLKPFIKVQGRPVIEWIVKGMYPNETDFLFICRKEHFDKDLTLREKLMELAPKGEIFEIDDWVKKGPVFDVLRASEKIDDNEQCIINYCDFYMLWDYEKFKEEVAERKSDGAIPCYTGFHPNLLPEKNYYASCLTDGNDDLVEIREKYSFEKNKQKSKHSPGVYYFRTGGLLKKYCKKLVESNQVINGEFYASLPYNFMVKDGLKIWVPLNVDKFCQWGTPEDLKEYLFWTETVKGMMK</sequence>
<keyword evidence="2" id="KW-1185">Reference proteome</keyword>
<dbReference type="Gene3D" id="3.90.550.10">
    <property type="entry name" value="Spore Coat Polysaccharide Biosynthesis Protein SpsA, Chain A"/>
    <property type="match status" value="1"/>
</dbReference>
<dbReference type="AlphaFoldDB" id="D0GK60"/>
<gene>
    <name evidence="1" type="ORF">HMPREF0554_1309</name>
</gene>
<reference evidence="1 2" key="1">
    <citation type="submission" date="2009-10" db="EMBL/GenBank/DDBJ databases">
        <authorList>
            <person name="Harkins D.M."/>
            <person name="Madupu R."/>
            <person name="Durkin A.S."/>
            <person name="Torralba M."/>
            <person name="Methe B."/>
            <person name="Sutton G.G."/>
            <person name="Strausberg R.L."/>
            <person name="Nelson K.E."/>
        </authorList>
    </citation>
    <scope>NUCLEOTIDE SEQUENCE [LARGE SCALE GENOMIC DNA]</scope>
    <source>
        <strain evidence="1 2">F0264</strain>
    </source>
</reference>
<dbReference type="InterPro" id="IPR029044">
    <property type="entry name" value="Nucleotide-diphossugar_trans"/>
</dbReference>
<protein>
    <recommendedName>
        <fullName evidence="3">Capsular biosynthesis protein</fullName>
    </recommendedName>
</protein>
<proteinExistence type="predicted"/>
<dbReference type="RefSeq" id="WP_006806870.1">
    <property type="nucleotide sequence ID" value="NZ_ADAD01000062.1"/>
</dbReference>
<name>D0GK60_9FUSO</name>
<dbReference type="Proteomes" id="UP000004226">
    <property type="component" value="Unassembled WGS sequence"/>
</dbReference>
<dbReference type="SUPFAM" id="SSF53448">
    <property type="entry name" value="Nucleotide-diphospho-sugar transferases"/>
    <property type="match status" value="1"/>
</dbReference>